<dbReference type="EMBL" id="SZZH01000003">
    <property type="protein sequence ID" value="TKV58570.1"/>
    <property type="molecule type" value="Genomic_DNA"/>
</dbReference>
<evidence type="ECO:0000313" key="2">
    <source>
        <dbReference type="EMBL" id="TKV58570.1"/>
    </source>
</evidence>
<dbReference type="AlphaFoldDB" id="A0A4U6QEN3"/>
<feature type="transmembrane region" description="Helical" evidence="1">
    <location>
        <begin position="31"/>
        <end position="49"/>
    </location>
</feature>
<organism evidence="2 3">
    <name type="scientific">Nakamurella flava</name>
    <dbReference type="NCBI Taxonomy" id="2576308"/>
    <lineage>
        <taxon>Bacteria</taxon>
        <taxon>Bacillati</taxon>
        <taxon>Actinomycetota</taxon>
        <taxon>Actinomycetes</taxon>
        <taxon>Nakamurellales</taxon>
        <taxon>Nakamurellaceae</taxon>
        <taxon>Nakamurella</taxon>
    </lineage>
</organism>
<sequence length="115" mass="11522">MTAVPAPAGPGLAVTAPLVDRAAVPGGRSLTAGYAVAAVLCAGVAWWFARHGVATDVWPSFAQQDPDGTSITRYSGAWLTAAAGAALAAALLVVAVVRRIARGRAAQVDSAEVAR</sequence>
<evidence type="ECO:0000313" key="3">
    <source>
        <dbReference type="Proteomes" id="UP000306985"/>
    </source>
</evidence>
<evidence type="ECO:0000256" key="1">
    <source>
        <dbReference type="SAM" id="Phobius"/>
    </source>
</evidence>
<feature type="transmembrane region" description="Helical" evidence="1">
    <location>
        <begin position="76"/>
        <end position="97"/>
    </location>
</feature>
<keyword evidence="3" id="KW-1185">Reference proteome</keyword>
<comment type="caution">
    <text evidence="2">The sequence shown here is derived from an EMBL/GenBank/DDBJ whole genome shotgun (WGS) entry which is preliminary data.</text>
</comment>
<reference evidence="2 3" key="1">
    <citation type="submission" date="2019-05" db="EMBL/GenBank/DDBJ databases">
        <title>Nakamurella sp. N5BH11, whole genome shotgun sequence.</title>
        <authorList>
            <person name="Tuo L."/>
        </authorList>
    </citation>
    <scope>NUCLEOTIDE SEQUENCE [LARGE SCALE GENOMIC DNA]</scope>
    <source>
        <strain evidence="2 3">N5BH11</strain>
    </source>
</reference>
<keyword evidence="1" id="KW-0472">Membrane</keyword>
<accession>A0A4U6QEN3</accession>
<dbReference type="RefSeq" id="WP_137450232.1">
    <property type="nucleotide sequence ID" value="NZ_SZZH01000003.1"/>
</dbReference>
<proteinExistence type="predicted"/>
<keyword evidence="1" id="KW-1133">Transmembrane helix</keyword>
<gene>
    <name evidence="2" type="ORF">FDO65_13590</name>
</gene>
<dbReference type="Proteomes" id="UP000306985">
    <property type="component" value="Unassembled WGS sequence"/>
</dbReference>
<keyword evidence="1" id="KW-0812">Transmembrane</keyword>
<protein>
    <submittedName>
        <fullName evidence="2">Uncharacterized protein</fullName>
    </submittedName>
</protein>
<name>A0A4U6QEN3_9ACTN</name>